<feature type="repeat" description="ANK" evidence="12">
    <location>
        <begin position="432"/>
        <end position="465"/>
    </location>
</feature>
<feature type="transmembrane region" description="Helical" evidence="13">
    <location>
        <begin position="859"/>
        <end position="880"/>
    </location>
</feature>
<dbReference type="Pfam" id="PF00520">
    <property type="entry name" value="Ion_trans"/>
    <property type="match status" value="1"/>
</dbReference>
<evidence type="ECO:0000256" key="3">
    <source>
        <dbReference type="ARBA" id="ARBA00022606"/>
    </source>
</evidence>
<dbReference type="Pfam" id="PF00023">
    <property type="entry name" value="Ank"/>
    <property type="match status" value="1"/>
</dbReference>
<feature type="domain" description="Ion transport" evidence="14">
    <location>
        <begin position="762"/>
        <end position="998"/>
    </location>
</feature>
<accession>A0A921Z9V9</accession>
<dbReference type="SMART" id="SM00248">
    <property type="entry name" value="ANK"/>
    <property type="match status" value="13"/>
</dbReference>
<dbReference type="PROSITE" id="PS50088">
    <property type="entry name" value="ANK_REPEAT"/>
    <property type="match status" value="8"/>
</dbReference>
<name>A0A921Z9V9_MANSE</name>
<evidence type="ECO:0000259" key="14">
    <source>
        <dbReference type="Pfam" id="PF00520"/>
    </source>
</evidence>
<evidence type="ECO:0000313" key="16">
    <source>
        <dbReference type="Proteomes" id="UP000791440"/>
    </source>
</evidence>
<dbReference type="PROSITE" id="PS50297">
    <property type="entry name" value="ANK_REP_REGION"/>
    <property type="match status" value="7"/>
</dbReference>
<dbReference type="Pfam" id="PF12796">
    <property type="entry name" value="Ank_2"/>
    <property type="match status" value="4"/>
</dbReference>
<keyword evidence="16" id="KW-1185">Reference proteome</keyword>
<feature type="repeat" description="ANK" evidence="12">
    <location>
        <begin position="613"/>
        <end position="645"/>
    </location>
</feature>
<feature type="repeat" description="ANK" evidence="12">
    <location>
        <begin position="579"/>
        <end position="601"/>
    </location>
</feature>
<feature type="transmembrane region" description="Helical" evidence="13">
    <location>
        <begin position="834"/>
        <end position="853"/>
    </location>
</feature>
<keyword evidence="3" id="KW-0716">Sensory transduction</keyword>
<evidence type="ECO:0000256" key="7">
    <source>
        <dbReference type="ARBA" id="ARBA00023043"/>
    </source>
</evidence>
<keyword evidence="9 13" id="KW-0472">Membrane</keyword>
<feature type="repeat" description="ANK" evidence="12">
    <location>
        <begin position="468"/>
        <end position="500"/>
    </location>
</feature>
<evidence type="ECO:0000256" key="10">
    <source>
        <dbReference type="ARBA" id="ARBA00023180"/>
    </source>
</evidence>
<dbReference type="GO" id="GO:0034703">
    <property type="term" value="C:cation channel complex"/>
    <property type="evidence" value="ECO:0007669"/>
    <property type="project" value="UniProtKB-ARBA"/>
</dbReference>
<evidence type="ECO:0000256" key="8">
    <source>
        <dbReference type="ARBA" id="ARBA00023065"/>
    </source>
</evidence>
<keyword evidence="6 13" id="KW-1133">Transmembrane helix</keyword>
<feature type="repeat" description="ANK" evidence="12">
    <location>
        <begin position="254"/>
        <end position="286"/>
    </location>
</feature>
<keyword evidence="8" id="KW-0406">Ion transport</keyword>
<feature type="repeat" description="ANK" evidence="12">
    <location>
        <begin position="542"/>
        <end position="567"/>
    </location>
</feature>
<evidence type="ECO:0000256" key="12">
    <source>
        <dbReference type="PROSITE-ProRule" id="PRU00023"/>
    </source>
</evidence>
<feature type="transmembrane region" description="Helical" evidence="13">
    <location>
        <begin position="970"/>
        <end position="992"/>
    </location>
</feature>
<keyword evidence="4 13" id="KW-0812">Transmembrane</keyword>
<reference evidence="15" key="2">
    <citation type="submission" date="2020-12" db="EMBL/GenBank/DDBJ databases">
        <authorList>
            <person name="Kanost M."/>
        </authorList>
    </citation>
    <scope>NUCLEOTIDE SEQUENCE</scope>
</reference>
<dbReference type="InterPro" id="IPR036770">
    <property type="entry name" value="Ankyrin_rpt-contain_sf"/>
</dbReference>
<dbReference type="PRINTS" id="PR01415">
    <property type="entry name" value="ANKYRIN"/>
</dbReference>
<dbReference type="EMBL" id="JH668452">
    <property type="protein sequence ID" value="KAG6453884.1"/>
    <property type="molecule type" value="Genomic_DNA"/>
</dbReference>
<dbReference type="SUPFAM" id="SSF48403">
    <property type="entry name" value="Ankyrin repeat"/>
    <property type="match status" value="2"/>
</dbReference>
<dbReference type="PANTHER" id="PTHR47143:SF1">
    <property type="entry name" value="ION_TRANS DOMAIN-CONTAINING PROTEIN"/>
    <property type="match status" value="1"/>
</dbReference>
<gene>
    <name evidence="15" type="ORF">O3G_MSEX008366</name>
</gene>
<feature type="transmembrane region" description="Helical" evidence="13">
    <location>
        <begin position="758"/>
        <end position="782"/>
    </location>
</feature>
<dbReference type="Proteomes" id="UP000791440">
    <property type="component" value="Unassembled WGS sequence"/>
</dbReference>
<evidence type="ECO:0000256" key="13">
    <source>
        <dbReference type="SAM" id="Phobius"/>
    </source>
</evidence>
<evidence type="ECO:0000256" key="9">
    <source>
        <dbReference type="ARBA" id="ARBA00023136"/>
    </source>
</evidence>
<evidence type="ECO:0000256" key="1">
    <source>
        <dbReference type="ARBA" id="ARBA00004141"/>
    </source>
</evidence>
<sequence>MAVTKRGVGSGRINPDLLANLGNRVSGHELQSLTIEEDDRGAEKITSRPRSQSEAWLLPSIKVQQSQAWHGFDIQDSRTVGDSLPKLYRRSERFRRGLNTKLLEAIKCRDDLEVQRLLDQGANPNATCHRECISACHLAALAGGEALSLLHARHADMMRYDLLGRTPLHFAAWEGNIAQVALLLDMHKGLRDKIKHQISLDAIQEIKAINSHFQELANVRCKLGEITPKHLNAWQDTLDENTFRTEINFPLIKAGWTPLHAASANARPHCVRLLLAAGSDPNVRDFGGRSALDVAGFACYNGRQINPNNFAEVIKLLLKANPGNRSINQLKISHTPLHTAVEVGSIEGIAELLAVGASVSCLNQDGLTPLHLCVKKKQKDHLQIFLNKDVENASVVDKDGQTILHTAVRAKWVPGVCIALAAGAHPLAVAQYGETPFHLAAALGNVDIFSEIIEANGVRENINFKNAVHKTALFKAVEKGHTECVRKLLKYGASISETASQKMNVIHVAAKLGHADVLKLLLERSYTVTTDIINSRTAHDGKGFGPIHFAVWNNHPECVKLLLSKNACLILKTLCGPDKLSTPLHIAAMKNNLEIAKILLKFSTAIVHEVNNLGWTPLHTASHYKSRDVIFFLLKEGANLATITRGQTMLRKTAMEMIMNNLSKPTEFMEEVFDSCIHDNDLNLHEPQYQVTVDYSILITDTKDALSKTLPDYTLPINHNMGQMTVVDAIIGSGNRQKQNRLLLHPLIESFLCLKWRALLPFFCMIIIVYIAFVIALTGFVLSTFYDTDTEKSIPYTYDSGPWASITFAALSILVVQELFYYKFSRRYFGQFETWVKLSTIFLAIILMMYHDVRYLDKVWYRNVAALALLLSWVELMFLLSGFPNWGYYVPMFSQVSSKVVKILLTFGFLIIGFSLGFMIEFHAEGPFENPFAALVKTMVMMASEFDYDDLIDNIKEKKGLAPSLIPVRIIFLGFLIFTAIVLMNLMVGVAVNDLQNLEFLGNIRKTEKQVEFLAFLENIRKYLRLHRLLPACILKKFIVEKKITLCPSERSCKYYRKLPRHIRESIFEIAQEQKRHTDVEHDTKTYNTKLNEIYKAIVKRSKEEELSNTKVLIEEQQNGKQDMELIVAELKKQLDLHFERTIELFNIKTDSILNKLKGVGNEGIIEV</sequence>
<evidence type="ECO:0000256" key="6">
    <source>
        <dbReference type="ARBA" id="ARBA00022989"/>
    </source>
</evidence>
<keyword evidence="7 12" id="KW-0040">ANK repeat</keyword>
<dbReference type="InterPro" id="IPR005821">
    <property type="entry name" value="Ion_trans_dom"/>
</dbReference>
<reference evidence="15" key="1">
    <citation type="journal article" date="2016" name="Insect Biochem. Mol. Biol.">
        <title>Multifaceted biological insights from a draft genome sequence of the tobacco hornworm moth, Manduca sexta.</title>
        <authorList>
            <person name="Kanost M.R."/>
            <person name="Arrese E.L."/>
            <person name="Cao X."/>
            <person name="Chen Y.R."/>
            <person name="Chellapilla S."/>
            <person name="Goldsmith M.R."/>
            <person name="Grosse-Wilde E."/>
            <person name="Heckel D.G."/>
            <person name="Herndon N."/>
            <person name="Jiang H."/>
            <person name="Papanicolaou A."/>
            <person name="Qu J."/>
            <person name="Soulages J.L."/>
            <person name="Vogel H."/>
            <person name="Walters J."/>
            <person name="Waterhouse R.M."/>
            <person name="Ahn S.J."/>
            <person name="Almeida F.C."/>
            <person name="An C."/>
            <person name="Aqrawi P."/>
            <person name="Bretschneider A."/>
            <person name="Bryant W.B."/>
            <person name="Bucks S."/>
            <person name="Chao H."/>
            <person name="Chevignon G."/>
            <person name="Christen J.M."/>
            <person name="Clarke D.F."/>
            <person name="Dittmer N.T."/>
            <person name="Ferguson L.C.F."/>
            <person name="Garavelou S."/>
            <person name="Gordon K.H.J."/>
            <person name="Gunaratna R.T."/>
            <person name="Han Y."/>
            <person name="Hauser F."/>
            <person name="He Y."/>
            <person name="Heidel-Fischer H."/>
            <person name="Hirsh A."/>
            <person name="Hu Y."/>
            <person name="Jiang H."/>
            <person name="Kalra D."/>
            <person name="Klinner C."/>
            <person name="Konig C."/>
            <person name="Kovar C."/>
            <person name="Kroll A.R."/>
            <person name="Kuwar S.S."/>
            <person name="Lee S.L."/>
            <person name="Lehman R."/>
            <person name="Li K."/>
            <person name="Li Z."/>
            <person name="Liang H."/>
            <person name="Lovelace S."/>
            <person name="Lu Z."/>
            <person name="Mansfield J.H."/>
            <person name="McCulloch K.J."/>
            <person name="Mathew T."/>
            <person name="Morton B."/>
            <person name="Muzny D.M."/>
            <person name="Neunemann D."/>
            <person name="Ongeri F."/>
            <person name="Pauchet Y."/>
            <person name="Pu L.L."/>
            <person name="Pyrousis I."/>
            <person name="Rao X.J."/>
            <person name="Redding A."/>
            <person name="Roesel C."/>
            <person name="Sanchez-Gracia A."/>
            <person name="Schaack S."/>
            <person name="Shukla A."/>
            <person name="Tetreau G."/>
            <person name="Wang Y."/>
            <person name="Xiong G.H."/>
            <person name="Traut W."/>
            <person name="Walsh T.K."/>
            <person name="Worley K.C."/>
            <person name="Wu D."/>
            <person name="Wu W."/>
            <person name="Wu Y.Q."/>
            <person name="Zhang X."/>
            <person name="Zou Z."/>
            <person name="Zucker H."/>
            <person name="Briscoe A.D."/>
            <person name="Burmester T."/>
            <person name="Clem R.J."/>
            <person name="Feyereisen R."/>
            <person name="Grimmelikhuijzen C.J.P."/>
            <person name="Hamodrakas S.J."/>
            <person name="Hansson B.S."/>
            <person name="Huguet E."/>
            <person name="Jermiin L.S."/>
            <person name="Lan Q."/>
            <person name="Lehman H.K."/>
            <person name="Lorenzen M."/>
            <person name="Merzendorfer H."/>
            <person name="Michalopoulos I."/>
            <person name="Morton D.B."/>
            <person name="Muthukrishnan S."/>
            <person name="Oakeshott J.G."/>
            <person name="Palmer W."/>
            <person name="Park Y."/>
            <person name="Passarelli A.L."/>
            <person name="Rozas J."/>
            <person name="Schwartz L.M."/>
            <person name="Smith W."/>
            <person name="Southgate A."/>
            <person name="Vilcinskas A."/>
            <person name="Vogt R."/>
            <person name="Wang P."/>
            <person name="Werren J."/>
            <person name="Yu X.Q."/>
            <person name="Zhou J.J."/>
            <person name="Brown S.J."/>
            <person name="Scherer S.E."/>
            <person name="Richards S."/>
            <person name="Blissard G.W."/>
        </authorList>
    </citation>
    <scope>NUCLEOTIDE SEQUENCE</scope>
</reference>
<evidence type="ECO:0000256" key="11">
    <source>
        <dbReference type="ARBA" id="ARBA00023303"/>
    </source>
</evidence>
<proteinExistence type="predicted"/>
<organism evidence="15 16">
    <name type="scientific">Manduca sexta</name>
    <name type="common">Tobacco hawkmoth</name>
    <name type="synonym">Tobacco hornworm</name>
    <dbReference type="NCBI Taxonomy" id="7130"/>
    <lineage>
        <taxon>Eukaryota</taxon>
        <taxon>Metazoa</taxon>
        <taxon>Ecdysozoa</taxon>
        <taxon>Arthropoda</taxon>
        <taxon>Hexapoda</taxon>
        <taxon>Insecta</taxon>
        <taxon>Pterygota</taxon>
        <taxon>Neoptera</taxon>
        <taxon>Endopterygota</taxon>
        <taxon>Lepidoptera</taxon>
        <taxon>Glossata</taxon>
        <taxon>Ditrysia</taxon>
        <taxon>Bombycoidea</taxon>
        <taxon>Sphingidae</taxon>
        <taxon>Sphinginae</taxon>
        <taxon>Sphingini</taxon>
        <taxon>Manduca</taxon>
    </lineage>
</organism>
<feature type="repeat" description="ANK" evidence="12">
    <location>
        <begin position="332"/>
        <end position="364"/>
    </location>
</feature>
<dbReference type="InterPro" id="IPR002110">
    <property type="entry name" value="Ankyrin_rpt"/>
</dbReference>
<keyword evidence="10" id="KW-0325">Glycoprotein</keyword>
<protein>
    <recommendedName>
        <fullName evidence="14">Ion transport domain-containing protein</fullName>
    </recommendedName>
</protein>
<evidence type="ECO:0000256" key="5">
    <source>
        <dbReference type="ARBA" id="ARBA00022737"/>
    </source>
</evidence>
<evidence type="ECO:0000256" key="2">
    <source>
        <dbReference type="ARBA" id="ARBA00022448"/>
    </source>
</evidence>
<comment type="caution">
    <text evidence="15">The sequence shown here is derived from an EMBL/GenBank/DDBJ whole genome shotgun (WGS) entry which is preliminary data.</text>
</comment>
<keyword evidence="2" id="KW-0813">Transport</keyword>
<feature type="repeat" description="ANK" evidence="12">
    <location>
        <begin position="163"/>
        <end position="185"/>
    </location>
</feature>
<dbReference type="PANTHER" id="PTHR47143">
    <property type="entry name" value="TRANSIENT RECEPTOR POTENTIAL CATION CHANNEL PROTEIN PAINLESS"/>
    <property type="match status" value="1"/>
</dbReference>
<dbReference type="GO" id="GO:0005216">
    <property type="term" value="F:monoatomic ion channel activity"/>
    <property type="evidence" value="ECO:0007669"/>
    <property type="project" value="InterPro"/>
</dbReference>
<evidence type="ECO:0000256" key="4">
    <source>
        <dbReference type="ARBA" id="ARBA00022692"/>
    </source>
</evidence>
<comment type="subcellular location">
    <subcellularLocation>
        <location evidence="1">Membrane</location>
        <topology evidence="1">Multi-pass membrane protein</topology>
    </subcellularLocation>
</comment>
<dbReference type="Gene3D" id="1.25.40.20">
    <property type="entry name" value="Ankyrin repeat-containing domain"/>
    <property type="match status" value="4"/>
</dbReference>
<dbReference type="AlphaFoldDB" id="A0A921Z9V9"/>
<keyword evidence="5" id="KW-0677">Repeat</keyword>
<evidence type="ECO:0000313" key="15">
    <source>
        <dbReference type="EMBL" id="KAG6453884.1"/>
    </source>
</evidence>
<keyword evidence="11" id="KW-0407">Ion channel</keyword>
<dbReference type="InterPro" id="IPR052076">
    <property type="entry name" value="TRP_cation_channel"/>
</dbReference>
<feature type="transmembrane region" description="Helical" evidence="13">
    <location>
        <begin position="900"/>
        <end position="920"/>
    </location>
</feature>